<protein>
    <submittedName>
        <fullName evidence="1">Uncharacterized protein</fullName>
    </submittedName>
</protein>
<reference evidence="1" key="3">
    <citation type="submission" date="2020-02" db="EMBL/GenBank/DDBJ databases">
        <authorList>
            <person name="Sarangi A.N."/>
            <person name="Ghosh S."/>
            <person name="Mukherjee M."/>
            <person name="Tripathy S."/>
        </authorList>
    </citation>
    <scope>NUCLEOTIDE SEQUENCE</scope>
    <source>
        <strain evidence="1">BDU141951</strain>
    </source>
</reference>
<reference evidence="1" key="1">
    <citation type="submission" date="2014-11" db="EMBL/GenBank/DDBJ databases">
        <authorList>
            <person name="Malar M.C."/>
            <person name="Sen D."/>
            <person name="Tripathy S."/>
        </authorList>
    </citation>
    <scope>NUCLEOTIDE SEQUENCE</scope>
    <source>
        <strain evidence="1">BDU141951</strain>
    </source>
</reference>
<accession>A0A0C1YAC7</accession>
<evidence type="ECO:0000313" key="1">
    <source>
        <dbReference type="EMBL" id="NEV69646.1"/>
    </source>
</evidence>
<comment type="caution">
    <text evidence="1">The sequence shown here is derived from an EMBL/GenBank/DDBJ whole genome shotgun (WGS) entry which is preliminary data.</text>
</comment>
<dbReference type="AlphaFoldDB" id="A0A0C1YAC7"/>
<reference evidence="1" key="2">
    <citation type="journal article" date="2015" name="Genome Announc.">
        <title>Draft Genome Sequence of Filamentous Marine Cyanobacterium Lyngbya confervoides Strain BDU141951.</title>
        <authorList>
            <person name="Chandrababunaidu M.M."/>
            <person name="Sen D."/>
            <person name="Tripathy S."/>
        </authorList>
    </citation>
    <scope>NUCLEOTIDE SEQUENCE</scope>
    <source>
        <strain evidence="1">BDU141951</strain>
    </source>
</reference>
<gene>
    <name evidence="1" type="ORF">QQ91_021345</name>
</gene>
<name>A0A0C1YAC7_9CYAN</name>
<organism evidence="1">
    <name type="scientific">Lyngbya confervoides BDU141951</name>
    <dbReference type="NCBI Taxonomy" id="1574623"/>
    <lineage>
        <taxon>Bacteria</taxon>
        <taxon>Bacillati</taxon>
        <taxon>Cyanobacteriota</taxon>
        <taxon>Cyanophyceae</taxon>
        <taxon>Oscillatoriophycideae</taxon>
        <taxon>Oscillatoriales</taxon>
        <taxon>Microcoleaceae</taxon>
        <taxon>Lyngbya</taxon>
    </lineage>
</organism>
<sequence length="94" mass="11275">MVCPNEIQVRQQLEKAYQRSPATPFRLQIWSFLRQIGAALVEELTRDRNQPRVSKFYTVEGEARWHIYDPHSGQRFTYPSESDVLDWLETRYSR</sequence>
<dbReference type="EMBL" id="JTHE02000003">
    <property type="protein sequence ID" value="NEV69646.1"/>
    <property type="molecule type" value="Genomic_DNA"/>
</dbReference>
<proteinExistence type="predicted"/>